<proteinExistence type="predicted"/>
<reference evidence="1" key="1">
    <citation type="submission" date="2018-11" db="EMBL/GenBank/DDBJ databases">
        <authorList>
            <person name="Alioto T."/>
            <person name="Alioto T."/>
        </authorList>
    </citation>
    <scope>NUCLEOTIDE SEQUENCE</scope>
</reference>
<keyword evidence="2" id="KW-1185">Reference proteome</keyword>
<dbReference type="Proteomes" id="UP000596742">
    <property type="component" value="Unassembled WGS sequence"/>
</dbReference>
<organism evidence="1 2">
    <name type="scientific">Mytilus galloprovincialis</name>
    <name type="common">Mediterranean mussel</name>
    <dbReference type="NCBI Taxonomy" id="29158"/>
    <lineage>
        <taxon>Eukaryota</taxon>
        <taxon>Metazoa</taxon>
        <taxon>Spiralia</taxon>
        <taxon>Lophotrochozoa</taxon>
        <taxon>Mollusca</taxon>
        <taxon>Bivalvia</taxon>
        <taxon>Autobranchia</taxon>
        <taxon>Pteriomorphia</taxon>
        <taxon>Mytilida</taxon>
        <taxon>Mytiloidea</taxon>
        <taxon>Mytilidae</taxon>
        <taxon>Mytilinae</taxon>
        <taxon>Mytilus</taxon>
    </lineage>
</organism>
<gene>
    <name evidence="1" type="ORF">MGAL_10B085839</name>
</gene>
<evidence type="ECO:0000313" key="1">
    <source>
        <dbReference type="EMBL" id="VDI04685.1"/>
    </source>
</evidence>
<accession>A0A8B6CIM2</accession>
<name>A0A8B6CIM2_MYTGA</name>
<sequence length="190" mass="21110">MHQGCPFCLSSVLADKCVVYKESEIVPKLPKGARYGRIFHSVYGDRKQYCVEWDCPKTNCTDPIVPETGTPRCNGLSSILGDKCIVYKGDEKIPSLPSGARYGRTCHHVLGDKNIYCVEWDCPKTDCSDPIVPETGCPRCNGTCVNGGRVFRENEHFICADGCNSCTCSFTTWMMCYKSGPPEICKSHEE</sequence>
<evidence type="ECO:0008006" key="3">
    <source>
        <dbReference type="Google" id="ProtNLM"/>
    </source>
</evidence>
<comment type="caution">
    <text evidence="1">The sequence shown here is derived from an EMBL/GenBank/DDBJ whole genome shotgun (WGS) entry which is preliminary data.</text>
</comment>
<protein>
    <recommendedName>
        <fullName evidence="3">VWFC domain-containing protein</fullName>
    </recommendedName>
</protein>
<dbReference type="AlphaFoldDB" id="A0A8B6CIM2"/>
<dbReference type="EMBL" id="UYJE01001733">
    <property type="protein sequence ID" value="VDI04685.1"/>
    <property type="molecule type" value="Genomic_DNA"/>
</dbReference>
<dbReference type="OrthoDB" id="6122813at2759"/>
<evidence type="ECO:0000313" key="2">
    <source>
        <dbReference type="Proteomes" id="UP000596742"/>
    </source>
</evidence>